<keyword evidence="2" id="KW-0645">Protease</keyword>
<feature type="transmembrane region" description="Helical" evidence="1">
    <location>
        <begin position="227"/>
        <end position="250"/>
    </location>
</feature>
<keyword evidence="1" id="KW-1133">Transmembrane helix</keyword>
<keyword evidence="2" id="KW-0378">Hydrolase</keyword>
<evidence type="ECO:0000313" key="2">
    <source>
        <dbReference type="EMBL" id="MEQ2379498.1"/>
    </source>
</evidence>
<dbReference type="EMBL" id="JBBMER010000004">
    <property type="protein sequence ID" value="MEQ2379498.1"/>
    <property type="molecule type" value="Genomic_DNA"/>
</dbReference>
<feature type="transmembrane region" description="Helical" evidence="1">
    <location>
        <begin position="33"/>
        <end position="53"/>
    </location>
</feature>
<organism evidence="2 3">
    <name type="scientific">[Lactobacillus] rogosae</name>
    <dbReference type="NCBI Taxonomy" id="706562"/>
    <lineage>
        <taxon>Bacteria</taxon>
        <taxon>Bacillati</taxon>
        <taxon>Bacillota</taxon>
        <taxon>Clostridia</taxon>
        <taxon>Lachnospirales</taxon>
        <taxon>Lachnospiraceae</taxon>
        <taxon>Lachnospira</taxon>
    </lineage>
</organism>
<name>A0ABV1BUS0_9FIRM</name>
<feature type="transmembrane region" description="Helical" evidence="1">
    <location>
        <begin position="142"/>
        <end position="164"/>
    </location>
</feature>
<protein>
    <submittedName>
        <fullName evidence="2">YhfC family glutamic-type intramembrane protease</fullName>
        <ecNumber evidence="2">3.4.-.-</ecNumber>
    </submittedName>
</protein>
<keyword evidence="1" id="KW-0472">Membrane</keyword>
<dbReference type="Proteomes" id="UP001442364">
    <property type="component" value="Unassembled WGS sequence"/>
</dbReference>
<reference evidence="2 3" key="1">
    <citation type="submission" date="2024-03" db="EMBL/GenBank/DDBJ databases">
        <title>Human intestinal bacterial collection.</title>
        <authorList>
            <person name="Pauvert C."/>
            <person name="Hitch T.C.A."/>
            <person name="Clavel T."/>
        </authorList>
    </citation>
    <scope>NUCLEOTIDE SEQUENCE [LARGE SCALE GENOMIC DNA]</scope>
    <source>
        <strain evidence="2 3">CLA-AA-H255</strain>
    </source>
</reference>
<dbReference type="GO" id="GO:0006508">
    <property type="term" value="P:proteolysis"/>
    <property type="evidence" value="ECO:0007669"/>
    <property type="project" value="UniProtKB-KW"/>
</dbReference>
<keyword evidence="3" id="KW-1185">Reference proteome</keyword>
<dbReference type="Pfam" id="PF10086">
    <property type="entry name" value="YhfC"/>
    <property type="match status" value="1"/>
</dbReference>
<comment type="caution">
    <text evidence="2">The sequence shown here is derived from an EMBL/GenBank/DDBJ whole genome shotgun (WGS) entry which is preliminary data.</text>
</comment>
<sequence length="289" mass="31383">MLELITDKYYGGIIVEEYGISLENGIPAGAENMLSAGGILLLSAFIVLTIVVIKRWNGRFVNVLAGAFAYSIFVFICCNLIMSALALIPSIDEAFTNNSTAYTVVYSILAAVAMTFARYVLCRFMNGRFERKGDIYLSGIGLALGDGVLYGLTVISTMSIATAINNEGIDAMMAGLTQNDTETFYQTLGNLVNAPSYLWLLMGIAFTLDVILSIALSAAIQAYVKGVASYMTGCYVAIIQFASYISFQIFDYSSPVSIIVCFVIKMVIDIAAIAYVFKVVVREMNYAND</sequence>
<feature type="transmembrane region" description="Helical" evidence="1">
    <location>
        <begin position="60"/>
        <end position="88"/>
    </location>
</feature>
<proteinExistence type="predicted"/>
<gene>
    <name evidence="2" type="ORF">WMO14_06360</name>
</gene>
<evidence type="ECO:0000256" key="1">
    <source>
        <dbReference type="SAM" id="Phobius"/>
    </source>
</evidence>
<accession>A0ABV1BUS0</accession>
<dbReference type="InterPro" id="IPR011397">
    <property type="entry name" value="YhfC"/>
</dbReference>
<dbReference type="GO" id="GO:0008233">
    <property type="term" value="F:peptidase activity"/>
    <property type="evidence" value="ECO:0007669"/>
    <property type="project" value="UniProtKB-KW"/>
</dbReference>
<feature type="transmembrane region" description="Helical" evidence="1">
    <location>
        <begin position="256"/>
        <end position="277"/>
    </location>
</feature>
<keyword evidence="1" id="KW-0812">Transmembrane</keyword>
<feature type="transmembrane region" description="Helical" evidence="1">
    <location>
        <begin position="197"/>
        <end position="220"/>
    </location>
</feature>
<evidence type="ECO:0000313" key="3">
    <source>
        <dbReference type="Proteomes" id="UP001442364"/>
    </source>
</evidence>
<dbReference type="RefSeq" id="WP_022501486.1">
    <property type="nucleotide sequence ID" value="NZ_DAWCMB010000022.1"/>
</dbReference>
<dbReference type="EC" id="3.4.-.-" evidence="2"/>
<feature type="transmembrane region" description="Helical" evidence="1">
    <location>
        <begin position="100"/>
        <end position="121"/>
    </location>
</feature>